<dbReference type="EMBL" id="CM023488">
    <property type="protein sequence ID" value="KAH6924076.1"/>
    <property type="molecule type" value="Genomic_DNA"/>
</dbReference>
<comment type="caution">
    <text evidence="1">The sequence shown here is derived from an EMBL/GenBank/DDBJ whole genome shotgun (WGS) entry which is preliminary data.</text>
</comment>
<proteinExistence type="predicted"/>
<dbReference type="Proteomes" id="UP000821845">
    <property type="component" value="Chromosome 8"/>
</dbReference>
<keyword evidence="2" id="KW-1185">Reference proteome</keyword>
<protein>
    <submittedName>
        <fullName evidence="1">Uncharacterized protein</fullName>
    </submittedName>
</protein>
<reference evidence="1" key="1">
    <citation type="submission" date="2020-05" db="EMBL/GenBank/DDBJ databases">
        <title>Large-scale comparative analyses of tick genomes elucidate their genetic diversity and vector capacities.</title>
        <authorList>
            <person name="Jia N."/>
            <person name="Wang J."/>
            <person name="Shi W."/>
            <person name="Du L."/>
            <person name="Sun Y."/>
            <person name="Zhan W."/>
            <person name="Jiang J."/>
            <person name="Wang Q."/>
            <person name="Zhang B."/>
            <person name="Ji P."/>
            <person name="Sakyi L.B."/>
            <person name="Cui X."/>
            <person name="Yuan T."/>
            <person name="Jiang B."/>
            <person name="Yang W."/>
            <person name="Lam T.T.-Y."/>
            <person name="Chang Q."/>
            <person name="Ding S."/>
            <person name="Wang X."/>
            <person name="Zhu J."/>
            <person name="Ruan X."/>
            <person name="Zhao L."/>
            <person name="Wei J."/>
            <person name="Que T."/>
            <person name="Du C."/>
            <person name="Cheng J."/>
            <person name="Dai P."/>
            <person name="Han X."/>
            <person name="Huang E."/>
            <person name="Gao Y."/>
            <person name="Liu J."/>
            <person name="Shao H."/>
            <person name="Ye R."/>
            <person name="Li L."/>
            <person name="Wei W."/>
            <person name="Wang X."/>
            <person name="Wang C."/>
            <person name="Yang T."/>
            <person name="Huo Q."/>
            <person name="Li W."/>
            <person name="Guo W."/>
            <person name="Chen H."/>
            <person name="Zhou L."/>
            <person name="Ni X."/>
            <person name="Tian J."/>
            <person name="Zhou Y."/>
            <person name="Sheng Y."/>
            <person name="Liu T."/>
            <person name="Pan Y."/>
            <person name="Xia L."/>
            <person name="Li J."/>
            <person name="Zhao F."/>
            <person name="Cao W."/>
        </authorList>
    </citation>
    <scope>NUCLEOTIDE SEQUENCE</scope>
    <source>
        <strain evidence="1">Hyas-2018</strain>
    </source>
</reference>
<sequence length="82" mass="8811">MVSVATRKGGRKEIQVFDAGEAFQIVQVQECSDDERSDSAVPDETMDTAAGQQGTGKDEATVCSVKVVVTREEGIQCQDSEQ</sequence>
<organism evidence="1 2">
    <name type="scientific">Hyalomma asiaticum</name>
    <name type="common">Tick</name>
    <dbReference type="NCBI Taxonomy" id="266040"/>
    <lineage>
        <taxon>Eukaryota</taxon>
        <taxon>Metazoa</taxon>
        <taxon>Ecdysozoa</taxon>
        <taxon>Arthropoda</taxon>
        <taxon>Chelicerata</taxon>
        <taxon>Arachnida</taxon>
        <taxon>Acari</taxon>
        <taxon>Parasitiformes</taxon>
        <taxon>Ixodida</taxon>
        <taxon>Ixodoidea</taxon>
        <taxon>Ixodidae</taxon>
        <taxon>Hyalomminae</taxon>
        <taxon>Hyalomma</taxon>
    </lineage>
</organism>
<evidence type="ECO:0000313" key="1">
    <source>
        <dbReference type="EMBL" id="KAH6924076.1"/>
    </source>
</evidence>
<gene>
    <name evidence="1" type="ORF">HPB50_011179</name>
</gene>
<name>A0ACB7RN27_HYAAI</name>
<accession>A0ACB7RN27</accession>
<evidence type="ECO:0000313" key="2">
    <source>
        <dbReference type="Proteomes" id="UP000821845"/>
    </source>
</evidence>